<dbReference type="PANTHER" id="PTHR24237:SF35">
    <property type="entry name" value="G-PROTEIN COUPLED RECEPTOR 141-RELATED"/>
    <property type="match status" value="1"/>
</dbReference>
<keyword evidence="3 8" id="KW-1133">Transmembrane helix</keyword>
<dbReference type="Gene3D" id="1.20.1070.10">
    <property type="entry name" value="Rhodopsin 7-helix transmembrane proteins"/>
    <property type="match status" value="1"/>
</dbReference>
<feature type="transmembrane region" description="Helical" evidence="8">
    <location>
        <begin position="182"/>
        <end position="207"/>
    </location>
</feature>
<dbReference type="PANTHER" id="PTHR24237">
    <property type="entry name" value="G-PROTEIN COUPLED RECEPTOR"/>
    <property type="match status" value="1"/>
</dbReference>
<dbReference type="SUPFAM" id="SSF81321">
    <property type="entry name" value="Family A G protein-coupled receptor-like"/>
    <property type="match status" value="1"/>
</dbReference>
<keyword evidence="2 8" id="KW-0812">Transmembrane</keyword>
<evidence type="ECO:0000256" key="3">
    <source>
        <dbReference type="ARBA" id="ARBA00022989"/>
    </source>
</evidence>
<keyword evidence="6" id="KW-0675">Receptor</keyword>
<evidence type="ECO:0000256" key="2">
    <source>
        <dbReference type="ARBA" id="ARBA00022692"/>
    </source>
</evidence>
<evidence type="ECO:0000256" key="6">
    <source>
        <dbReference type="ARBA" id="ARBA00023170"/>
    </source>
</evidence>
<dbReference type="GO" id="GO:0016020">
    <property type="term" value="C:membrane"/>
    <property type="evidence" value="ECO:0007669"/>
    <property type="project" value="UniProtKB-SubCell"/>
</dbReference>
<dbReference type="InterPro" id="IPR047160">
    <property type="entry name" value="GP183-like"/>
</dbReference>
<keyword evidence="11" id="KW-1185">Reference proteome</keyword>
<keyword evidence="5 8" id="KW-0472">Membrane</keyword>
<feature type="domain" description="G-protein coupled receptors family 1 profile" evidence="9">
    <location>
        <begin position="32"/>
        <end position="276"/>
    </location>
</feature>
<comment type="caution">
    <text evidence="10">The sequence shown here is derived from an EMBL/GenBank/DDBJ whole genome shotgun (WGS) entry which is preliminary data.</text>
</comment>
<sequence length="287" mass="32981">MNLTAKENFNSTMSSAHRFTLIFIYSTVLTVGSIGVTLMIGVLKSNLRSWTTVTFFNLILVHVFFLLTIPFRIYYYVAQSWDLHMFFCKVVSSMIHIHMHVVFVIYVIILTVNFAYYFKKVEQIEFYRSLHAVAFSVAIWSVVLIIGPVTLYHYGAHVNETDHKCFNFGEELKKESVLACNIFLSVCTIIVSCIISCVLASVLYIMIKKHGAAAWAHQEFWAQMKNVSLVLIILFCLAPYHLYRLYYLTKHSDLQQDNEVFLAFTAITCFDMMFVFAGKGICHRCGG</sequence>
<name>A0AA88IKK9_TACVA</name>
<organism evidence="10 11">
    <name type="scientific">Tachysurus vachellii</name>
    <name type="common">Darkbarbel catfish</name>
    <name type="synonym">Pelteobagrus vachellii</name>
    <dbReference type="NCBI Taxonomy" id="175792"/>
    <lineage>
        <taxon>Eukaryota</taxon>
        <taxon>Metazoa</taxon>
        <taxon>Chordata</taxon>
        <taxon>Craniata</taxon>
        <taxon>Vertebrata</taxon>
        <taxon>Euteleostomi</taxon>
        <taxon>Actinopterygii</taxon>
        <taxon>Neopterygii</taxon>
        <taxon>Teleostei</taxon>
        <taxon>Ostariophysi</taxon>
        <taxon>Siluriformes</taxon>
        <taxon>Bagridae</taxon>
        <taxon>Tachysurus</taxon>
    </lineage>
</organism>
<feature type="transmembrane region" description="Helical" evidence="8">
    <location>
        <begin position="260"/>
        <end position="282"/>
    </location>
</feature>
<reference evidence="10" key="1">
    <citation type="submission" date="2023-08" db="EMBL/GenBank/DDBJ databases">
        <title>Pelteobagrus vachellii genome.</title>
        <authorList>
            <person name="Liu H."/>
        </authorList>
    </citation>
    <scope>NUCLEOTIDE SEQUENCE</scope>
    <source>
        <strain evidence="10">PRFRI_2022a</strain>
        <tissue evidence="10">Muscle</tissue>
    </source>
</reference>
<dbReference type="EMBL" id="JAVHJS010000026">
    <property type="protein sequence ID" value="KAK2814824.1"/>
    <property type="molecule type" value="Genomic_DNA"/>
</dbReference>
<feature type="transmembrane region" description="Helical" evidence="8">
    <location>
        <begin position="227"/>
        <end position="248"/>
    </location>
</feature>
<protein>
    <recommendedName>
        <fullName evidence="9">G-protein coupled receptors family 1 profile domain-containing protein</fullName>
    </recommendedName>
</protein>
<dbReference type="PROSITE" id="PS50262">
    <property type="entry name" value="G_PROTEIN_RECEP_F1_2"/>
    <property type="match status" value="1"/>
</dbReference>
<feature type="transmembrane region" description="Helical" evidence="8">
    <location>
        <begin position="20"/>
        <end position="43"/>
    </location>
</feature>
<evidence type="ECO:0000256" key="4">
    <source>
        <dbReference type="ARBA" id="ARBA00023040"/>
    </source>
</evidence>
<evidence type="ECO:0000256" key="7">
    <source>
        <dbReference type="ARBA" id="ARBA00023224"/>
    </source>
</evidence>
<evidence type="ECO:0000259" key="9">
    <source>
        <dbReference type="PROSITE" id="PS50262"/>
    </source>
</evidence>
<dbReference type="InterPro" id="IPR017452">
    <property type="entry name" value="GPCR_Rhodpsn_7TM"/>
</dbReference>
<evidence type="ECO:0000256" key="5">
    <source>
        <dbReference type="ARBA" id="ARBA00023136"/>
    </source>
</evidence>
<evidence type="ECO:0000256" key="8">
    <source>
        <dbReference type="SAM" id="Phobius"/>
    </source>
</evidence>
<dbReference type="AlphaFoldDB" id="A0AA88IKK9"/>
<keyword evidence="7" id="KW-0807">Transducer</keyword>
<gene>
    <name evidence="10" type="ORF">Q7C36_023090</name>
</gene>
<comment type="subcellular location">
    <subcellularLocation>
        <location evidence="1">Membrane</location>
        <topology evidence="1">Multi-pass membrane protein</topology>
    </subcellularLocation>
</comment>
<dbReference type="GO" id="GO:0008142">
    <property type="term" value="F:oxysterol binding"/>
    <property type="evidence" value="ECO:0007669"/>
    <property type="project" value="InterPro"/>
</dbReference>
<feature type="transmembrane region" description="Helical" evidence="8">
    <location>
        <begin position="130"/>
        <end position="154"/>
    </location>
</feature>
<keyword evidence="4" id="KW-0297">G-protein coupled receptor</keyword>
<dbReference type="GO" id="GO:0004930">
    <property type="term" value="F:G protein-coupled receptor activity"/>
    <property type="evidence" value="ECO:0007669"/>
    <property type="project" value="UniProtKB-KW"/>
</dbReference>
<evidence type="ECO:0000313" key="11">
    <source>
        <dbReference type="Proteomes" id="UP001187315"/>
    </source>
</evidence>
<evidence type="ECO:0000313" key="10">
    <source>
        <dbReference type="EMBL" id="KAK2814824.1"/>
    </source>
</evidence>
<dbReference type="Proteomes" id="UP001187315">
    <property type="component" value="Unassembled WGS sequence"/>
</dbReference>
<evidence type="ECO:0000256" key="1">
    <source>
        <dbReference type="ARBA" id="ARBA00004141"/>
    </source>
</evidence>
<proteinExistence type="predicted"/>
<feature type="transmembrane region" description="Helical" evidence="8">
    <location>
        <begin position="97"/>
        <end position="118"/>
    </location>
</feature>
<accession>A0AA88IKK9</accession>
<feature type="transmembrane region" description="Helical" evidence="8">
    <location>
        <begin position="55"/>
        <end position="77"/>
    </location>
</feature>